<evidence type="ECO:0000256" key="3">
    <source>
        <dbReference type="ARBA" id="ARBA00022475"/>
    </source>
</evidence>
<dbReference type="GO" id="GO:0003779">
    <property type="term" value="F:actin binding"/>
    <property type="evidence" value="ECO:0007669"/>
    <property type="project" value="UniProtKB-KW"/>
</dbReference>
<dbReference type="FunFam" id="1.10.418.10:FF:000032">
    <property type="entry name" value="utrophin isoform X1"/>
    <property type="match status" value="1"/>
</dbReference>
<dbReference type="Gene3D" id="3.30.60.90">
    <property type="match status" value="1"/>
</dbReference>
<keyword evidence="25" id="KW-1185">Reference proteome</keyword>
<dbReference type="FunFam" id="1.10.238.10:FF:000008">
    <property type="entry name" value="Dystrophin isoform 2"/>
    <property type="match status" value="1"/>
</dbReference>
<dbReference type="PROSITE" id="PS50135">
    <property type="entry name" value="ZF_ZZ_2"/>
    <property type="match status" value="1"/>
</dbReference>
<dbReference type="GO" id="GO:0042383">
    <property type="term" value="C:sarcolemma"/>
    <property type="evidence" value="ECO:0007669"/>
    <property type="project" value="TreeGrafter"/>
</dbReference>
<dbReference type="GO" id="GO:0008270">
    <property type="term" value="F:zinc ion binding"/>
    <property type="evidence" value="ECO:0007669"/>
    <property type="project" value="UniProtKB-KW"/>
</dbReference>
<comment type="subcellular location">
    <subcellularLocation>
        <location evidence="2">Cell membrane</location>
        <location evidence="2">Sarcolemma</location>
        <topology evidence="2">Peripheral membrane protein</topology>
        <orientation evidence="2">Cytoplasmic side</orientation>
    </subcellularLocation>
    <subcellularLocation>
        <location evidence="1 17">Cytoplasm</location>
        <location evidence="1 17">Cytoskeleton</location>
    </subcellularLocation>
    <subcellularLocation>
        <location evidence="15">Postsynaptic cell membrane</location>
    </subcellularLocation>
</comment>
<dbReference type="Gene3D" id="1.20.58.60">
    <property type="match status" value="15"/>
</dbReference>
<feature type="domain" description="Calponin-homology (CH)" evidence="22">
    <location>
        <begin position="105"/>
        <end position="211"/>
    </location>
</feature>
<evidence type="ECO:0000313" key="24">
    <source>
        <dbReference type="Ensembl" id="ENSENLP00000003143.1"/>
    </source>
</evidence>
<dbReference type="SMART" id="SM00150">
    <property type="entry name" value="SPEC"/>
    <property type="match status" value="18"/>
</dbReference>
<evidence type="ECO:0000256" key="12">
    <source>
        <dbReference type="ARBA" id="ARBA00023203"/>
    </source>
</evidence>
<dbReference type="SMART" id="SM00456">
    <property type="entry name" value="WW"/>
    <property type="match status" value="1"/>
</dbReference>
<dbReference type="InterPro" id="IPR015154">
    <property type="entry name" value="EF-hand_dom_typ2"/>
</dbReference>
<dbReference type="Ensembl" id="ENSENLT00000003325.1">
    <property type="protein sequence ID" value="ENSENLP00000003143.1"/>
    <property type="gene ID" value="ENSENLG00000001369.1"/>
</dbReference>
<feature type="coiled-coil region" evidence="19">
    <location>
        <begin position="2689"/>
        <end position="2726"/>
    </location>
</feature>
<feature type="region of interest" description="Disordered" evidence="20">
    <location>
        <begin position="3279"/>
        <end position="3301"/>
    </location>
</feature>
<dbReference type="PIRSF" id="PIRSF002341">
    <property type="entry name" value="Dystrophin/utrophin"/>
    <property type="match status" value="1"/>
</dbReference>
<dbReference type="SMART" id="SM00291">
    <property type="entry name" value="ZnF_ZZ"/>
    <property type="match status" value="1"/>
</dbReference>
<dbReference type="Pfam" id="PF00307">
    <property type="entry name" value="CH"/>
    <property type="match status" value="2"/>
</dbReference>
<evidence type="ECO:0000256" key="20">
    <source>
        <dbReference type="SAM" id="MobiDB-lite"/>
    </source>
</evidence>
<keyword evidence="7 18" id="KW-0863">Zinc-finger</keyword>
<dbReference type="Pfam" id="PF00569">
    <property type="entry name" value="ZZ"/>
    <property type="match status" value="1"/>
</dbReference>
<dbReference type="CDD" id="cd00176">
    <property type="entry name" value="SPEC"/>
    <property type="match status" value="7"/>
</dbReference>
<evidence type="ECO:0000256" key="16">
    <source>
        <dbReference type="ARBA" id="ARBA00040142"/>
    </source>
</evidence>
<evidence type="ECO:0000256" key="2">
    <source>
        <dbReference type="ARBA" id="ARBA00004278"/>
    </source>
</evidence>
<feature type="domain" description="Calponin-homology (CH)" evidence="22">
    <location>
        <begin position="1"/>
        <end position="90"/>
    </location>
</feature>
<feature type="coiled-coil region" evidence="19">
    <location>
        <begin position="3317"/>
        <end position="3351"/>
    </location>
</feature>
<keyword evidence="19" id="KW-0175">Coiled coil</keyword>
<dbReference type="PROSITE" id="PS01357">
    <property type="entry name" value="ZF_ZZ_1"/>
    <property type="match status" value="1"/>
</dbReference>
<dbReference type="FunFam" id="3.30.60.90:FF:000001">
    <property type="entry name" value="Dystrophin isoform 2"/>
    <property type="match status" value="1"/>
</dbReference>
<keyword evidence="12 17" id="KW-0009">Actin-binding</keyword>
<evidence type="ECO:0000256" key="14">
    <source>
        <dbReference type="ARBA" id="ARBA00023257"/>
    </source>
</evidence>
<dbReference type="InterPro" id="IPR002017">
    <property type="entry name" value="Spectrin_repeat"/>
</dbReference>
<dbReference type="InterPro" id="IPR036020">
    <property type="entry name" value="WW_dom_sf"/>
</dbReference>
<reference evidence="24" key="2">
    <citation type="submission" date="2025-08" db="UniProtKB">
        <authorList>
            <consortium name="Ensembl"/>
        </authorList>
    </citation>
    <scope>IDENTIFICATION</scope>
</reference>
<feature type="domain" description="WW" evidence="21">
    <location>
        <begin position="2816"/>
        <end position="2849"/>
    </location>
</feature>
<comment type="function">
    <text evidence="17">May play a role in anchoring the cytoskeleton to the plasma membrane.</text>
</comment>
<feature type="region of interest" description="Disordered" evidence="20">
    <location>
        <begin position="3352"/>
        <end position="3372"/>
    </location>
</feature>
<evidence type="ECO:0000256" key="8">
    <source>
        <dbReference type="ARBA" id="ARBA00022833"/>
    </source>
</evidence>
<dbReference type="Gene3D" id="1.10.418.10">
    <property type="entry name" value="Calponin-like domain"/>
    <property type="match status" value="2"/>
</dbReference>
<organism evidence="24 25">
    <name type="scientific">Echeneis naucrates</name>
    <name type="common">Live sharksucker</name>
    <dbReference type="NCBI Taxonomy" id="173247"/>
    <lineage>
        <taxon>Eukaryota</taxon>
        <taxon>Metazoa</taxon>
        <taxon>Chordata</taxon>
        <taxon>Craniata</taxon>
        <taxon>Vertebrata</taxon>
        <taxon>Euteleostomi</taxon>
        <taxon>Actinopterygii</taxon>
        <taxon>Neopterygii</taxon>
        <taxon>Teleostei</taxon>
        <taxon>Neoteleostei</taxon>
        <taxon>Acanthomorphata</taxon>
        <taxon>Carangaria</taxon>
        <taxon>Carangiformes</taxon>
        <taxon>Echeneidae</taxon>
        <taxon>Echeneis</taxon>
    </lineage>
</organism>
<evidence type="ECO:0000259" key="22">
    <source>
        <dbReference type="PROSITE" id="PS50021"/>
    </source>
</evidence>
<evidence type="ECO:0000256" key="18">
    <source>
        <dbReference type="PROSITE-ProRule" id="PRU00228"/>
    </source>
</evidence>
<dbReference type="GO" id="GO:0005856">
    <property type="term" value="C:cytoskeleton"/>
    <property type="evidence" value="ECO:0007669"/>
    <property type="project" value="UniProtKB-SubCell"/>
</dbReference>
<dbReference type="SUPFAM" id="SSF51045">
    <property type="entry name" value="WW domain"/>
    <property type="match status" value="1"/>
</dbReference>
<dbReference type="InParanoid" id="A0A665T8R1"/>
<feature type="region of interest" description="Disordered" evidence="20">
    <location>
        <begin position="655"/>
        <end position="677"/>
    </location>
</feature>
<evidence type="ECO:0000256" key="11">
    <source>
        <dbReference type="ARBA" id="ARBA00023136"/>
    </source>
</evidence>
<dbReference type="FunFam" id="1.20.58.60:FF:000070">
    <property type="entry name" value="utrophin isoform X1"/>
    <property type="match status" value="1"/>
</dbReference>
<feature type="coiled-coil region" evidence="19">
    <location>
        <begin position="1235"/>
        <end position="1262"/>
    </location>
</feature>
<dbReference type="GO" id="GO:0120025">
    <property type="term" value="C:plasma membrane bounded cell projection"/>
    <property type="evidence" value="ECO:0007669"/>
    <property type="project" value="UniProtKB-ARBA"/>
</dbReference>
<dbReference type="InterPro" id="IPR018159">
    <property type="entry name" value="Spectrin/alpha-actinin"/>
</dbReference>
<dbReference type="PROSITE" id="PS00020">
    <property type="entry name" value="ACTININ_2"/>
    <property type="match status" value="1"/>
</dbReference>
<keyword evidence="9" id="KW-0106">Calcium</keyword>
<dbReference type="GO" id="GO:0048666">
    <property type="term" value="P:neuron development"/>
    <property type="evidence" value="ECO:0007669"/>
    <property type="project" value="TreeGrafter"/>
</dbReference>
<dbReference type="OMA" id="SACERYT"/>
<keyword evidence="13 17" id="KW-0206">Cytoskeleton</keyword>
<evidence type="ECO:0000256" key="19">
    <source>
        <dbReference type="SAM" id="Coils"/>
    </source>
</evidence>
<evidence type="ECO:0000256" key="6">
    <source>
        <dbReference type="ARBA" id="ARBA00022737"/>
    </source>
</evidence>
<dbReference type="SMART" id="SM00033">
    <property type="entry name" value="CH"/>
    <property type="match status" value="2"/>
</dbReference>
<dbReference type="CDD" id="cd00201">
    <property type="entry name" value="WW"/>
    <property type="match status" value="1"/>
</dbReference>
<dbReference type="FunFam" id="1.20.58.60:FF:000118">
    <property type="entry name" value="Dystrophin"/>
    <property type="match status" value="1"/>
</dbReference>
<proteinExistence type="predicted"/>
<keyword evidence="11 17" id="KW-0472">Membrane</keyword>
<dbReference type="InterPro" id="IPR001715">
    <property type="entry name" value="CH_dom"/>
</dbReference>
<dbReference type="Pfam" id="PF09068">
    <property type="entry name" value="EF-hand_2"/>
    <property type="match status" value="1"/>
</dbReference>
<feature type="compositionally biased region" description="Low complexity" evidence="20">
    <location>
        <begin position="3357"/>
        <end position="3372"/>
    </location>
</feature>
<dbReference type="PROSITE" id="PS50020">
    <property type="entry name" value="WW_DOMAIN_2"/>
    <property type="match status" value="1"/>
</dbReference>
<dbReference type="PANTHER" id="PTHR12268">
    <property type="entry name" value="E3 UBIQUITIN-PROTEIN LIGASE KCMF1"/>
    <property type="match status" value="1"/>
</dbReference>
<dbReference type="InterPro" id="IPR050774">
    <property type="entry name" value="KCMF1/Dystrophin"/>
</dbReference>
<dbReference type="GO" id="GO:0090257">
    <property type="term" value="P:regulation of muscle system process"/>
    <property type="evidence" value="ECO:0007669"/>
    <property type="project" value="TreeGrafter"/>
</dbReference>
<keyword evidence="8" id="KW-0862">Zinc</keyword>
<dbReference type="GO" id="GO:0099536">
    <property type="term" value="P:synaptic signaling"/>
    <property type="evidence" value="ECO:0007669"/>
    <property type="project" value="TreeGrafter"/>
</dbReference>
<keyword evidence="3 17" id="KW-1003">Cell membrane</keyword>
<dbReference type="SUPFAM" id="SSF57850">
    <property type="entry name" value="RING/U-box"/>
    <property type="match status" value="1"/>
</dbReference>
<feature type="region of interest" description="Disordered" evidence="20">
    <location>
        <begin position="286"/>
        <end position="310"/>
    </location>
</feature>
<evidence type="ECO:0000256" key="4">
    <source>
        <dbReference type="ARBA" id="ARBA00022490"/>
    </source>
</evidence>
<keyword evidence="6" id="KW-0677">Repeat</keyword>
<keyword evidence="10 17" id="KW-0770">Synapse</keyword>
<accession>A0A665T8R1</accession>
<dbReference type="InterPro" id="IPR036872">
    <property type="entry name" value="CH_dom_sf"/>
</dbReference>
<dbReference type="SUPFAM" id="SSF47576">
    <property type="entry name" value="Calponin-homology domain, CH-domain"/>
    <property type="match status" value="1"/>
</dbReference>
<gene>
    <name evidence="24" type="primary">dmd</name>
</gene>
<dbReference type="GO" id="GO:0005737">
    <property type="term" value="C:cytoplasm"/>
    <property type="evidence" value="ECO:0007669"/>
    <property type="project" value="UniProtKB-ARBA"/>
</dbReference>
<dbReference type="SUPFAM" id="SSF46966">
    <property type="entry name" value="Spectrin repeat"/>
    <property type="match status" value="16"/>
</dbReference>
<dbReference type="InterPro" id="IPR043145">
    <property type="entry name" value="Znf_ZZ_sf"/>
</dbReference>
<dbReference type="FunFam" id="1.20.58.60:FF:000056">
    <property type="entry name" value="utrophin isoform X1"/>
    <property type="match status" value="1"/>
</dbReference>
<reference evidence="24" key="1">
    <citation type="submission" date="2021-04" db="EMBL/GenBank/DDBJ databases">
        <authorList>
            <consortium name="Wellcome Sanger Institute Data Sharing"/>
        </authorList>
    </citation>
    <scope>NUCLEOTIDE SEQUENCE [LARGE SCALE GENOMIC DNA]</scope>
</reference>
<feature type="coiled-coil region" evidence="19">
    <location>
        <begin position="2501"/>
        <end position="2562"/>
    </location>
</feature>
<dbReference type="Gene3D" id="2.20.70.10">
    <property type="match status" value="1"/>
</dbReference>
<feature type="coiled-coil region" evidence="19">
    <location>
        <begin position="1119"/>
        <end position="1180"/>
    </location>
</feature>
<dbReference type="Gene3D" id="1.10.238.10">
    <property type="entry name" value="EF-hand"/>
    <property type="match status" value="2"/>
</dbReference>
<keyword evidence="14 17" id="KW-0628">Postsynaptic cell membrane</keyword>
<evidence type="ECO:0000259" key="23">
    <source>
        <dbReference type="PROSITE" id="PS50135"/>
    </source>
</evidence>
<name>A0A665T8R1_ECHNA</name>
<dbReference type="Pfam" id="PF00435">
    <property type="entry name" value="Spectrin"/>
    <property type="match status" value="11"/>
</dbReference>
<dbReference type="FunFam" id="1.20.58.60:FF:000075">
    <property type="entry name" value="utrophin isoform X1"/>
    <property type="match status" value="1"/>
</dbReference>
<evidence type="ECO:0000256" key="17">
    <source>
        <dbReference type="PIRNR" id="PIRNR002341"/>
    </source>
</evidence>
<dbReference type="InterPro" id="IPR035436">
    <property type="entry name" value="Dystrophin/utrophin"/>
</dbReference>
<dbReference type="GO" id="GO:0055001">
    <property type="term" value="P:muscle cell development"/>
    <property type="evidence" value="ECO:0007669"/>
    <property type="project" value="TreeGrafter"/>
</dbReference>
<dbReference type="Proteomes" id="UP000472264">
    <property type="component" value="Chromosome 2"/>
</dbReference>
<evidence type="ECO:0000256" key="13">
    <source>
        <dbReference type="ARBA" id="ARBA00023212"/>
    </source>
</evidence>
<evidence type="ECO:0000256" key="10">
    <source>
        <dbReference type="ARBA" id="ARBA00023018"/>
    </source>
</evidence>
<dbReference type="GO" id="GO:0045211">
    <property type="term" value="C:postsynaptic membrane"/>
    <property type="evidence" value="ECO:0007669"/>
    <property type="project" value="UniProtKB-UniRule"/>
</dbReference>
<dbReference type="SUPFAM" id="SSF47473">
    <property type="entry name" value="EF-hand"/>
    <property type="match status" value="2"/>
</dbReference>
<dbReference type="InterPro" id="IPR001202">
    <property type="entry name" value="WW_dom"/>
</dbReference>
<dbReference type="PROSITE" id="PS50021">
    <property type="entry name" value="CH"/>
    <property type="match status" value="2"/>
</dbReference>
<evidence type="ECO:0000313" key="25">
    <source>
        <dbReference type="Proteomes" id="UP000472264"/>
    </source>
</evidence>
<feature type="coiled-coil region" evidence="19">
    <location>
        <begin position="1864"/>
        <end position="1891"/>
    </location>
</feature>
<dbReference type="InterPro" id="IPR015153">
    <property type="entry name" value="EF-hand_dom_typ1"/>
</dbReference>
<dbReference type="InterPro" id="IPR000433">
    <property type="entry name" value="Znf_ZZ"/>
</dbReference>
<keyword evidence="4 17" id="KW-0963">Cytoplasm</keyword>
<feature type="coiled-coil region" evidence="19">
    <location>
        <begin position="3178"/>
        <end position="3205"/>
    </location>
</feature>
<evidence type="ECO:0000256" key="9">
    <source>
        <dbReference type="ARBA" id="ARBA00022837"/>
    </source>
</evidence>
<evidence type="ECO:0000259" key="21">
    <source>
        <dbReference type="PROSITE" id="PS50020"/>
    </source>
</evidence>
<feature type="domain" description="ZZ-type" evidence="23">
    <location>
        <begin position="3069"/>
        <end position="3125"/>
    </location>
</feature>
<feature type="coiled-coil region" evidence="19">
    <location>
        <begin position="836"/>
        <end position="895"/>
    </location>
</feature>
<evidence type="ECO:0000256" key="15">
    <source>
        <dbReference type="ARBA" id="ARBA00034100"/>
    </source>
</evidence>
<dbReference type="InterPro" id="IPR011992">
    <property type="entry name" value="EF-hand-dom_pair"/>
</dbReference>
<dbReference type="InterPro" id="IPR001589">
    <property type="entry name" value="Actinin_actin-bd_CS"/>
</dbReference>
<protein>
    <recommendedName>
        <fullName evidence="16">Dystrophin</fullName>
    </recommendedName>
</protein>
<evidence type="ECO:0000256" key="1">
    <source>
        <dbReference type="ARBA" id="ARBA00004245"/>
    </source>
</evidence>
<keyword evidence="5" id="KW-0479">Metal-binding</keyword>
<dbReference type="Pfam" id="PF09069">
    <property type="entry name" value="EF-hand_3"/>
    <property type="match status" value="1"/>
</dbReference>
<dbReference type="CDD" id="cd02334">
    <property type="entry name" value="ZZ_dystrophin"/>
    <property type="match status" value="1"/>
</dbReference>
<evidence type="ECO:0000256" key="5">
    <source>
        <dbReference type="ARBA" id="ARBA00022723"/>
    </source>
</evidence>
<dbReference type="PANTHER" id="PTHR12268:SF25">
    <property type="entry name" value="DYSTROPHIN"/>
    <property type="match status" value="1"/>
</dbReference>
<evidence type="ECO:0000256" key="7">
    <source>
        <dbReference type="ARBA" id="ARBA00022771"/>
    </source>
</evidence>
<dbReference type="GO" id="GO:0007519">
    <property type="term" value="P:skeletal muscle tissue development"/>
    <property type="evidence" value="ECO:0007669"/>
    <property type="project" value="TreeGrafter"/>
</dbReference>
<reference evidence="24" key="3">
    <citation type="submission" date="2025-09" db="UniProtKB">
        <authorList>
            <consortium name="Ensembl"/>
        </authorList>
    </citation>
    <scope>IDENTIFICATION</scope>
</reference>
<sequence>QLAKTGKPPVDDLFSDLCDGRRLLELLEGLAGHELEKGFTRVHSLNNVNRALQILQKNNVELVNIGAADIVDGNHKLILGLIWSIILHWQVKDVMKNVMAGLQQTNSEKILLSWVRQNTRQYPQVNVVNFSSSWNDGLAFNALIHSHRPELFDWSSVEKKTSAIDRLEHAFNKAEQHLGIERLLDSEDVAVPHPDKKSVIMYVTSLFQVLPQSVSMEAIEEVELLPRGTPATISQVTTEEHYQIQTKQRFSQQITVSVAQGRVRSPSPQPRYKSCAYTQAAYVKSPEQKRRRFTDQEELQRGLSPLPPGSTSLESYQAALEEVLTWLLSAEDGLQAQPSISNHVEEVKEQFHTHEGYMVELTTHQGSVGRVLRAGAALLGEGSLTDEEDSEVREQMNLLNSRWEHLRVASMERQTRLHEVLMDLQHQQLQQLTDWLDVTEARIKRMGAQPLGPDLEDVKHQVEEHKLLQEDLELEQVRVNSLTHMVVVVDESSGDSATAALESKLQVLGDRWAAICRWTEERWILLQEILLKWQHFTNEQCLFDSWLTQKEDLVSSIKTSNLKDQAEMVACLRRLATVKTDLEVKRPTMDKLCSMSQDLLSSVKNKEVASKLEARLDSFAQRWDRLVQRLELSSSQSELTHPVAATVTKVTTREKVSVVRQTRESPTPPQKKRQVAVDSELRKRFDVDFTEVHSYMTRGEAILQSPEFSVSRKDGSIQELHDKVQAIDRERPEKYRKLQEATRTAQTLVEQGNVYDIAQAAEQLNQRWVGFCALLAERLAWLAYQTKVLAFYNLFEQCQQAVDNSENWLKVQPPPASEPEPLKVQLDRCREEVARLSALQPQVDLLEKQVKDLKKEKEEEEEPSAFLDADITAFKEHYQNVLENLRARERQLQLVLETLPSSRYKETISTLLAWLQHCEAKLAVPSTAVTEYPVMEQRLKDVQALQVAVTEHQGEVDYLTAAVEQVFLKAPPDIGQKYRTELDAIMARWTRLGTTLTGNAQRIQELMAKLMQFENDVKTLKKWMADVDVFLNEEWPALGDSEALEKQLEQCTALVNDIHTIQPSVNGINEVGLYLKKEAEPPFALHIQKELDELNAQWENVCKQAYAKKSALKGGLDKTMALRKEMQEMQEWINQAEEDYLERDFTYKTPEELRKAVEELKRAQEEVHSKEMKVKLLTDSVNSFIAKAPPTAHDALRSELDVLTANYQRLCSRLDGKCKTLEEVWACWCELLSYLEQENAFLDQLEQKLDETENLQGGAKGLQEALDGLEVLLRHPEDNRNQIRELAQTLMDGGVLDELIQQKLDAFNTRWDELMARAALRRKELEKSVQWAQENDKTLRQIQESLANTDRHITAYLNDHIDAQQIPQEAQKIQTELSGHEATLEDMKKKNQDKEPSQRIMGQLEVTQKMLADVWTKFRLFQKPANFDARLAECERVLTGVKSQVGVLDIRSVEQDVVQSQLEQCMKLYKVLSEVKGEVETVIKTGRQIVQRQQTEQPKELDDRVTALKLLYNQLGAQVTESKLELEKSLKLSRKLRKELNGLTEWLAATDAELTRRSAVDGMPSDLEAEVSWAQTERRQPQLQAVVDLAEALKAVLRGHGSLVDDKVSLLHCNWIAVTSRAEEWLNLLLDYQRQMQKLDGEIKEVNGWIDGAEKRMDDMDSQGPNDAVLKVLRAELELTRGKMEEVRALAQDLMATRGENCQAQVGPKVEQLNQRFDTIAQRISSGQTAASAKELEQYHSEAQIWLELLEEEVKQGENLKEEDFQEDKDCEEGAVKDLLLKGENLQRRVPDQDKREQIKLKHNQLNSKYKTVKDLRVLRNRKALAIAPQWYQYRRKSHDLLAWLDDIQRSVDQLPDPPEGERVKEIGSEFEKKKEELKELQGLANQLSEAGAANLVEPRQLQLNTRWVELMFLCTCRYLTLLFVCVCVCVCVSVQEYLTGLQVLLRSVSETDFKLNSPEYWPAAYYNLPQQDQCLKVSNMKHLYQTMNPPLCVCVCVQDLTEAMPLQEVVLGRVNSIGEDISQLSTPDDALQLRAQLKLLNTRWVNTCQQLNEHKRRCVSVCVFVSAGPSYERSLFGDVKYVRSETEIESLLCVFQARVEELPAKKVSLEDLNSRNKLITLPVDRQKDIRIINTRWAQVSKALPERQLEIEGLLKELEKLQGQVDDLSVWASSTRTKLEHGTKEPPPRLIEEVQVRQPEVELVLDRAEHLYVDAPPSRPDKVSKRSEIILTGSSQPDSAALGQFNKSWAELTDWLTMLDNMVQNKRVVVADLDDINDNISQLKSSKQELDQRGPLLDRQVTAALNLKNKTSNQETRNAITERVDRLQTHWEDSQMKLSDRTKQLHNMLQDSSDWLEGQKGVDQILRRSNERMESWQEIMYRVDPLKKQHAELKLFVKELQQWQGQVDKTNALADKLLTLYANDDTHKVKHVNGNMMATWTHINKRVSDREAALEAALKLLQHFYLDLEKFLSWLTEAETTCNVLIDATNKERLQEQPEAARNLLAQWKDLQAEIDNHTELYHSLDENGQRILSSLEDSEDAAHLQKRLDNMSQRWNELRNKTLSMRAHLDSEMAPWKRLHMSLQELLNWLRLKSQQLEKEPPVGGDVPAVQAQLDTHRAFRRDLRAKEPVVTKALDDVGVFLSELPRESPSPEQKGISPEERAQNVGRILRKEASDVRTKWDQLNADSADWQRRLELALDRLMELQEAEDLLDGQLRQAEMVKEAWEPVGDLLIDSLPEHIDRVKEFQEEIAPIKDDVTHMNHLASTFGPPDIQLSPSNLERIEDLNTRWRLLQVQLRTHRNTHDCDASFFVPAGSVESPFEQGISPNNVPYYINHQTQTTCWDHPKMAELYQSLADLNNVRFSAYRTAMKLRRLQKALCLDLLSMPTVCEVLDQHGLKQNEQLLDISQLVTCLTSLYQRLEQSHAHLVNVPLCVDMCLNWLLNVYDTGRTGKIRTLSFKTGIISLCKAHLEDKYRFLFRQVASATGFCDQRRLGLLLHDSIQIPRQLGEVASFGGSNIEPSVRSCFQFANNKPELEAAMFLDWMRLEPQSMVWLPVLHRVAAAETAKHQAKCNICKECPIIGFRYRSLKHFNYDICQSCFFSGRVAKGHKMQYPMVEYCTPTTSGEDVRDFAKVLKNKFRTKRYFAKHPRMGYLPVQTILEGDNMETPGSSPQLSHDDTHTRIEHYANRLAEMENRNGSYLNDSISPNESIDDEHMLIQHYCQSLNQGSPLSQPRSPAQILISMETEEKGELERVLSDLEQENRKLQAEYDRLKKAHDRKGLSPLPSPPEMLPVSPQSARDAELIAEAKLLRQHKGRLEARMQILEDHNKQLESQLHRLRQLLEQTDSKVNGTALSSPSTSSQRSDSSLPLLRVAASQTTDTMGDDELSSPSQDASGLEEVMEQLNNSFPHSQGPSIGSLFHMADDLGRAMESLVSVMTDEQSAEQHEALPF</sequence>